<gene>
    <name evidence="1" type="ORF">L6452_41002</name>
</gene>
<sequence>MKAISFSNPIFSGSGRHHHRCSRATVLRHRTESFIASAKRGKHDKGNVVDENMIVLRMRIKDLEMEEMGGLPLAVPENWMEWEKRYVRYNEDVCEAMGMLQMLLMNTRPSLVLGTLALLMLSVPLSTGVVVYHFIRLVKLLL</sequence>
<dbReference type="Proteomes" id="UP001055879">
    <property type="component" value="Linkage Group LG16"/>
</dbReference>
<protein>
    <submittedName>
        <fullName evidence="1">Uncharacterized protein</fullName>
    </submittedName>
</protein>
<keyword evidence="2" id="KW-1185">Reference proteome</keyword>
<reference evidence="2" key="1">
    <citation type="journal article" date="2022" name="Mol. Ecol. Resour.">
        <title>The genomes of chicory, endive, great burdock and yacon provide insights into Asteraceae palaeo-polyploidization history and plant inulin production.</title>
        <authorList>
            <person name="Fan W."/>
            <person name="Wang S."/>
            <person name="Wang H."/>
            <person name="Wang A."/>
            <person name="Jiang F."/>
            <person name="Liu H."/>
            <person name="Zhao H."/>
            <person name="Xu D."/>
            <person name="Zhang Y."/>
        </authorList>
    </citation>
    <scope>NUCLEOTIDE SEQUENCE [LARGE SCALE GENOMIC DNA]</scope>
    <source>
        <strain evidence="2">cv. Niubang</strain>
    </source>
</reference>
<proteinExistence type="predicted"/>
<comment type="caution">
    <text evidence="1">The sequence shown here is derived from an EMBL/GenBank/DDBJ whole genome shotgun (WGS) entry which is preliminary data.</text>
</comment>
<evidence type="ECO:0000313" key="2">
    <source>
        <dbReference type="Proteomes" id="UP001055879"/>
    </source>
</evidence>
<reference evidence="1 2" key="2">
    <citation type="journal article" date="2022" name="Mol. Ecol. Resour.">
        <title>The genomes of chicory, endive, great burdock and yacon provide insights into Asteraceae paleo-polyploidization history and plant inulin production.</title>
        <authorList>
            <person name="Fan W."/>
            <person name="Wang S."/>
            <person name="Wang H."/>
            <person name="Wang A."/>
            <person name="Jiang F."/>
            <person name="Liu H."/>
            <person name="Zhao H."/>
            <person name="Xu D."/>
            <person name="Zhang Y."/>
        </authorList>
    </citation>
    <scope>NUCLEOTIDE SEQUENCE [LARGE SCALE GENOMIC DNA]</scope>
    <source>
        <strain evidence="2">cv. Niubang</strain>
    </source>
</reference>
<dbReference type="EMBL" id="CM042062">
    <property type="protein sequence ID" value="KAI3669672.1"/>
    <property type="molecule type" value="Genomic_DNA"/>
</dbReference>
<name>A0ACB8XNS7_ARCLA</name>
<accession>A0ACB8XNS7</accession>
<evidence type="ECO:0000313" key="1">
    <source>
        <dbReference type="EMBL" id="KAI3669672.1"/>
    </source>
</evidence>
<organism evidence="1 2">
    <name type="scientific">Arctium lappa</name>
    <name type="common">Greater burdock</name>
    <name type="synonym">Lappa major</name>
    <dbReference type="NCBI Taxonomy" id="4217"/>
    <lineage>
        <taxon>Eukaryota</taxon>
        <taxon>Viridiplantae</taxon>
        <taxon>Streptophyta</taxon>
        <taxon>Embryophyta</taxon>
        <taxon>Tracheophyta</taxon>
        <taxon>Spermatophyta</taxon>
        <taxon>Magnoliopsida</taxon>
        <taxon>eudicotyledons</taxon>
        <taxon>Gunneridae</taxon>
        <taxon>Pentapetalae</taxon>
        <taxon>asterids</taxon>
        <taxon>campanulids</taxon>
        <taxon>Asterales</taxon>
        <taxon>Asteraceae</taxon>
        <taxon>Carduoideae</taxon>
        <taxon>Cardueae</taxon>
        <taxon>Arctiinae</taxon>
        <taxon>Arctium</taxon>
    </lineage>
</organism>